<gene>
    <name evidence="4" type="ORF">J3359_11425</name>
</gene>
<dbReference type="Pfam" id="PF18962">
    <property type="entry name" value="Por_Secre_tail"/>
    <property type="match status" value="1"/>
</dbReference>
<name>A0A975H610_9FLAO</name>
<evidence type="ECO:0000313" key="5">
    <source>
        <dbReference type="Proteomes" id="UP000663920"/>
    </source>
</evidence>
<dbReference type="SUPFAM" id="SSF69304">
    <property type="entry name" value="Tricorn protease N-terminal domain"/>
    <property type="match status" value="1"/>
</dbReference>
<reference evidence="4 5" key="1">
    <citation type="submission" date="2021-03" db="EMBL/GenBank/DDBJ databases">
        <title>Complete genome of Polaribacter_sp.SM13.</title>
        <authorList>
            <person name="Jeong S.W."/>
            <person name="Bae J.W."/>
        </authorList>
    </citation>
    <scope>NUCLEOTIDE SEQUENCE [LARGE SCALE GENOMIC DNA]</scope>
    <source>
        <strain evidence="4 5">SM13</strain>
    </source>
</reference>
<keyword evidence="1 2" id="KW-0732">Signal</keyword>
<dbReference type="InterPro" id="IPR026444">
    <property type="entry name" value="Secre_tail"/>
</dbReference>
<evidence type="ECO:0000259" key="3">
    <source>
        <dbReference type="Pfam" id="PF18962"/>
    </source>
</evidence>
<accession>A0A975H610</accession>
<keyword evidence="5" id="KW-1185">Reference proteome</keyword>
<evidence type="ECO:0000256" key="1">
    <source>
        <dbReference type="ARBA" id="ARBA00022729"/>
    </source>
</evidence>
<feature type="signal peptide" evidence="2">
    <location>
        <begin position="1"/>
        <end position="19"/>
    </location>
</feature>
<protein>
    <submittedName>
        <fullName evidence="4">T9SS type A sorting domain-containing protein</fullName>
    </submittedName>
</protein>
<dbReference type="RefSeq" id="WP_208076992.1">
    <property type="nucleotide sequence ID" value="NZ_CP071869.1"/>
</dbReference>
<dbReference type="EMBL" id="CP071869">
    <property type="protein sequence ID" value="QTE21434.1"/>
    <property type="molecule type" value="Genomic_DNA"/>
</dbReference>
<dbReference type="NCBIfam" id="TIGR04183">
    <property type="entry name" value="Por_Secre_tail"/>
    <property type="match status" value="1"/>
</dbReference>
<proteinExistence type="predicted"/>
<dbReference type="AlphaFoldDB" id="A0A975H610"/>
<evidence type="ECO:0000313" key="4">
    <source>
        <dbReference type="EMBL" id="QTE21434.1"/>
    </source>
</evidence>
<evidence type="ECO:0000256" key="2">
    <source>
        <dbReference type="SAM" id="SignalP"/>
    </source>
</evidence>
<dbReference type="KEGG" id="pcea:J3359_11425"/>
<feature type="chain" id="PRO_5036871401" evidence="2">
    <location>
        <begin position="20"/>
        <end position="483"/>
    </location>
</feature>
<organism evidence="4 5">
    <name type="scientific">Polaribacter cellanae</name>
    <dbReference type="NCBI Taxonomy" id="2818493"/>
    <lineage>
        <taxon>Bacteria</taxon>
        <taxon>Pseudomonadati</taxon>
        <taxon>Bacteroidota</taxon>
        <taxon>Flavobacteriia</taxon>
        <taxon>Flavobacteriales</taxon>
        <taxon>Flavobacteriaceae</taxon>
    </lineage>
</organism>
<sequence>MTKKLLFAGMLFLTFYLTAQISPVKNINLENTGETNKSSNPQQLYVFDGKLYFSAHDTNGLNSPGNANLGRELWVTDGTEAGTSLLKDINSGSSGSLPREFFTFNNTMYFTVSDADGANIWKSDGTAVGTVSAELLPNFNESAQRPITLNGKVYMTGITTAGDTNDLLVFDGTTLTNANTGTDDENILTNIVAFKNKIFCYASLASQDATIGIELYSFDTTTNMFTLVKDITGDDGNASISNFTILGNELYFEALSKLWKTDGTTAGTVAVAAADIYKGVNNLVAFNNKILFEGDVTVNGGGDNLIAYDPATNTTINISNFTGDTQNHDPSDYLEYDGFLYYRGEEATTTTGHLYRTNGVTTDLISNTIKDVDDLVLFNNKIYFEGDNGTTGNELYVLNPTTLSIEKATFNAISIYPNPSKNTINVSHNLNDKVYYSILDLNGRSVSRGTLVDNKIKHSLSTGVYLLKLESKNTTKTQKIVVE</sequence>
<feature type="domain" description="Secretion system C-terminal sorting" evidence="3">
    <location>
        <begin position="415"/>
        <end position="482"/>
    </location>
</feature>
<dbReference type="Proteomes" id="UP000663920">
    <property type="component" value="Chromosome"/>
</dbReference>